<gene>
    <name evidence="8" type="ORF">INT47_002158</name>
</gene>
<feature type="coiled-coil region" evidence="4">
    <location>
        <begin position="544"/>
        <end position="630"/>
    </location>
</feature>
<dbReference type="Pfam" id="PF01008">
    <property type="entry name" value="IF-2B"/>
    <property type="match status" value="1"/>
</dbReference>
<reference evidence="8" key="1">
    <citation type="submission" date="2020-12" db="EMBL/GenBank/DDBJ databases">
        <title>Metabolic potential, ecology and presence of endohyphal bacteria is reflected in genomic diversity of Mucoromycotina.</title>
        <authorList>
            <person name="Muszewska A."/>
            <person name="Okrasinska A."/>
            <person name="Steczkiewicz K."/>
            <person name="Drgas O."/>
            <person name="Orlowska M."/>
            <person name="Perlinska-Lenart U."/>
            <person name="Aleksandrzak-Piekarczyk T."/>
            <person name="Szatraj K."/>
            <person name="Zielenkiewicz U."/>
            <person name="Pilsyk S."/>
            <person name="Malc E."/>
            <person name="Mieczkowski P."/>
            <person name="Kruszewska J.S."/>
            <person name="Biernat P."/>
            <person name="Pawlowska J."/>
        </authorList>
    </citation>
    <scope>NUCLEOTIDE SEQUENCE</scope>
    <source>
        <strain evidence="8">WA0000017839</strain>
    </source>
</reference>
<dbReference type="AlphaFoldDB" id="A0A8H7V5L5"/>
<comment type="similarity">
    <text evidence="1">Belongs to the beclin family.</text>
</comment>
<feature type="domain" description="Atg6/beclin coiled-coil" evidence="7">
    <location>
        <begin position="510"/>
        <end position="637"/>
    </location>
</feature>
<dbReference type="Pfam" id="PF04111">
    <property type="entry name" value="APG6"/>
    <property type="match status" value="1"/>
</dbReference>
<dbReference type="InterPro" id="IPR038274">
    <property type="entry name" value="Atg6/Beclin_C_sf"/>
</dbReference>
<evidence type="ECO:0000259" key="6">
    <source>
        <dbReference type="Pfam" id="PF04111"/>
    </source>
</evidence>
<dbReference type="GO" id="GO:0000423">
    <property type="term" value="P:mitophagy"/>
    <property type="evidence" value="ECO:0007669"/>
    <property type="project" value="TreeGrafter"/>
</dbReference>
<evidence type="ECO:0000313" key="9">
    <source>
        <dbReference type="Proteomes" id="UP000603453"/>
    </source>
</evidence>
<feature type="domain" description="Atg6 BARA" evidence="6">
    <location>
        <begin position="641"/>
        <end position="817"/>
    </location>
</feature>
<dbReference type="GO" id="GO:0034271">
    <property type="term" value="C:phosphatidylinositol 3-kinase complex, class III, type I"/>
    <property type="evidence" value="ECO:0007669"/>
    <property type="project" value="TreeGrafter"/>
</dbReference>
<feature type="compositionally biased region" description="Basic and acidic residues" evidence="5">
    <location>
        <begin position="412"/>
        <end position="425"/>
    </location>
</feature>
<dbReference type="Pfam" id="PF17675">
    <property type="entry name" value="APG6_N"/>
    <property type="match status" value="1"/>
</dbReference>
<dbReference type="InterPro" id="IPR041691">
    <property type="entry name" value="Atg6/beclin_CC"/>
</dbReference>
<accession>A0A8H7V5L5</accession>
<dbReference type="InterPro" id="IPR007243">
    <property type="entry name" value="Atg6/Beclin"/>
</dbReference>
<organism evidence="8 9">
    <name type="scientific">Mucor saturninus</name>
    <dbReference type="NCBI Taxonomy" id="64648"/>
    <lineage>
        <taxon>Eukaryota</taxon>
        <taxon>Fungi</taxon>
        <taxon>Fungi incertae sedis</taxon>
        <taxon>Mucoromycota</taxon>
        <taxon>Mucoromycotina</taxon>
        <taxon>Mucoromycetes</taxon>
        <taxon>Mucorales</taxon>
        <taxon>Mucorineae</taxon>
        <taxon>Mucoraceae</taxon>
        <taxon>Mucor</taxon>
    </lineage>
</organism>
<dbReference type="InterPro" id="IPR000649">
    <property type="entry name" value="IF-2B-related"/>
</dbReference>
<feature type="region of interest" description="Disordered" evidence="5">
    <location>
        <begin position="412"/>
        <end position="440"/>
    </location>
</feature>
<name>A0A8H7V5L5_9FUNG</name>
<keyword evidence="9" id="KW-1185">Reference proteome</keyword>
<dbReference type="OrthoDB" id="20368at2759"/>
<dbReference type="Gene3D" id="1.10.418.40">
    <property type="entry name" value="Autophagy protein 6/Beclin 1"/>
    <property type="match status" value="1"/>
</dbReference>
<protein>
    <recommendedName>
        <fullName evidence="10">Autophagy-related protein 6</fullName>
    </recommendedName>
</protein>
<evidence type="ECO:0000256" key="5">
    <source>
        <dbReference type="SAM" id="MobiDB-lite"/>
    </source>
</evidence>
<dbReference type="EMBL" id="JAEPRD010000063">
    <property type="protein sequence ID" value="KAG2202239.1"/>
    <property type="molecule type" value="Genomic_DNA"/>
</dbReference>
<dbReference type="InterPro" id="IPR042529">
    <property type="entry name" value="IF_2B-like_C"/>
</dbReference>
<dbReference type="GO" id="GO:0030674">
    <property type="term" value="F:protein-macromolecule adaptor activity"/>
    <property type="evidence" value="ECO:0007669"/>
    <property type="project" value="TreeGrafter"/>
</dbReference>
<proteinExistence type="inferred from homology"/>
<evidence type="ECO:0000313" key="8">
    <source>
        <dbReference type="EMBL" id="KAG2202239.1"/>
    </source>
</evidence>
<evidence type="ECO:0000259" key="7">
    <source>
        <dbReference type="Pfam" id="PF17675"/>
    </source>
</evidence>
<dbReference type="PANTHER" id="PTHR12768:SF4">
    <property type="entry name" value="BECLIN-1"/>
    <property type="match status" value="1"/>
</dbReference>
<feature type="compositionally biased region" description="Acidic residues" evidence="5">
    <location>
        <begin position="99"/>
        <end position="115"/>
    </location>
</feature>
<dbReference type="GO" id="GO:0000045">
    <property type="term" value="P:autophagosome assembly"/>
    <property type="evidence" value="ECO:0007669"/>
    <property type="project" value="TreeGrafter"/>
</dbReference>
<sequence length="831" mass="93821">MSVPKALEAQVEAFILKLKTRQVIGSYEVAKETAMILRQAVSTTRWFNVDLLIEFITNLGGRLVAAQPKELAVGNIVRRVLKIIREVARGELNHANEDSTNDTEEFSDQDEDSSSEDDKPTKNNVPVNEHSFLAQSSMFNLLSDGPVSKNGSDDNKNTYNLKPLIIQEINEEIIADLESVYKGIADQATDFIHANEVIMTIGKSRTVEEFLIRAAHKRRFQVLVAETSPTCQGHEMARTLSAAGIDTTVISDSAIFAAMPRVNKVVLGSHAVLANGGLVAVTGSHLIAAAAKHHSTPVLVCTALYKLSPLFAYDSDTFNVTVSPHNVLHYQEGSITDKVSISNPYYDYVQPELVSLFIHNLGSAPPTYVYRLINDNYDQEDTTLQPLRLDDSLANLDQASADMLISPLLSEEQHEREVHEKRALESTHTPPKPKSTRLIGVKGPTIPASSDSFVVLKSTSQPLQALNPVPTSTSVEGDPNWTRNNTLSHRLRVANRVFDIMSSKSSVDHPMCQECTDMLLECLEKQMNDVGRERDCYIDFMKRVKDSRVTKEEEEELAQQVEELKLAEDEADAELSKLKQEEEDLEKELQALDNEMKDLDKQEEDFWEKSNEYQLNLQNFQNERDAINLKYDHDVRQYDRLQKTVVYNDAFCISHDGAFGTINGFRLGRIGPNQVEWNEINAAWGQTLLLLYTVASKLKFQFNMYRLVPMGSFSRVEKVDGDSVVSYELYGSGDFGINKMFFLNRRFDHAMVAVLNCLKQLTDYAEERDKSLRLPYRINKDKIGELSIRVQFNQDELWTKALKYMLTNMKWILVFASRANISSESTLTDTT</sequence>
<dbReference type="InterPro" id="IPR040455">
    <property type="entry name" value="Atg6_BARA"/>
</dbReference>
<evidence type="ECO:0000256" key="2">
    <source>
        <dbReference type="ARBA" id="ARBA00007251"/>
    </source>
</evidence>
<evidence type="ECO:0000256" key="1">
    <source>
        <dbReference type="ARBA" id="ARBA00005965"/>
    </source>
</evidence>
<dbReference type="GO" id="GO:0006995">
    <property type="term" value="P:cellular response to nitrogen starvation"/>
    <property type="evidence" value="ECO:0007669"/>
    <property type="project" value="TreeGrafter"/>
</dbReference>
<comment type="caution">
    <text evidence="8">The sequence shown here is derived from an EMBL/GenBank/DDBJ whole genome shotgun (WGS) entry which is preliminary data.</text>
</comment>
<feature type="region of interest" description="Disordered" evidence="5">
    <location>
        <begin position="94"/>
        <end position="126"/>
    </location>
</feature>
<dbReference type="Gene3D" id="6.10.250.3110">
    <property type="match status" value="1"/>
</dbReference>
<dbReference type="Gene3D" id="3.40.50.10470">
    <property type="entry name" value="Translation initiation factor eif-2b, domain 2"/>
    <property type="match status" value="1"/>
</dbReference>
<dbReference type="Proteomes" id="UP000603453">
    <property type="component" value="Unassembled WGS sequence"/>
</dbReference>
<dbReference type="GO" id="GO:0045324">
    <property type="term" value="P:late endosome to vacuole transport"/>
    <property type="evidence" value="ECO:0007669"/>
    <property type="project" value="TreeGrafter"/>
</dbReference>
<dbReference type="GO" id="GO:0000407">
    <property type="term" value="C:phagophore assembly site"/>
    <property type="evidence" value="ECO:0007669"/>
    <property type="project" value="TreeGrafter"/>
</dbReference>
<dbReference type="GO" id="GO:0034272">
    <property type="term" value="C:phosphatidylinositol 3-kinase complex, class III, type II"/>
    <property type="evidence" value="ECO:0007669"/>
    <property type="project" value="TreeGrafter"/>
</dbReference>
<dbReference type="InterPro" id="IPR037171">
    <property type="entry name" value="NagB/RpiA_transferase-like"/>
</dbReference>
<dbReference type="CDD" id="cd22265">
    <property type="entry name" value="UDM1_RNF168"/>
    <property type="match status" value="1"/>
</dbReference>
<dbReference type="SUPFAM" id="SSF100950">
    <property type="entry name" value="NagB/RpiA/CoA transferase-like"/>
    <property type="match status" value="1"/>
</dbReference>
<evidence type="ECO:0008006" key="10">
    <source>
        <dbReference type="Google" id="ProtNLM"/>
    </source>
</evidence>
<dbReference type="GO" id="GO:0043548">
    <property type="term" value="F:phosphatidylinositol 3-kinase binding"/>
    <property type="evidence" value="ECO:0007669"/>
    <property type="project" value="TreeGrafter"/>
</dbReference>
<evidence type="ECO:0000256" key="4">
    <source>
        <dbReference type="SAM" id="Coils"/>
    </source>
</evidence>
<dbReference type="PANTHER" id="PTHR12768">
    <property type="entry name" value="BECLIN 1"/>
    <property type="match status" value="1"/>
</dbReference>
<evidence type="ECO:0000256" key="3">
    <source>
        <dbReference type="RuleBase" id="RU003814"/>
    </source>
</evidence>
<comment type="similarity">
    <text evidence="2 3">Belongs to the eIF-2B alpha/beta/delta subunits family.</text>
</comment>
<keyword evidence="4" id="KW-0175">Coiled coil</keyword>